<keyword evidence="7" id="KW-1185">Reference proteome</keyword>
<name>A0ABC8Z9D9_9POAL</name>
<dbReference type="EMBL" id="OZ075128">
    <property type="protein sequence ID" value="CAL4956286.1"/>
    <property type="molecule type" value="Genomic_DNA"/>
</dbReference>
<evidence type="ECO:0000256" key="3">
    <source>
        <dbReference type="ARBA" id="ARBA00023125"/>
    </source>
</evidence>
<dbReference type="InterPro" id="IPR015300">
    <property type="entry name" value="DNA-bd_pseudobarrel_sf"/>
</dbReference>
<dbReference type="Gene3D" id="2.40.330.10">
    <property type="entry name" value="DNA-binding pseudobarrel domain"/>
    <property type="match status" value="1"/>
</dbReference>
<evidence type="ECO:0000256" key="5">
    <source>
        <dbReference type="ARBA" id="ARBA00023242"/>
    </source>
</evidence>
<keyword evidence="5" id="KW-0539">Nucleus</keyword>
<sequence>MASGAQGSEVTIAAVASEVAAAADMGVMVASPEHEHADLSAMDPINDVQSDGFDSDVDLAADDAMVAHQAPGLPAAPGLPVVPPVVLQYQQQHRRLLDIFLQLHHLRASLPQIRNPVFPDYARRRTFIKLFQGHFIDYMDCPPRFSSSYLGDVLPTVRILDFQVAVDIVNGCIRFSQGWPAFVEAERIVARESAQFLLVAPNTFAVRLFSPNGCQRPLVSNPRVIWNLNAPAAP</sequence>
<keyword evidence="2" id="KW-0805">Transcription regulation</keyword>
<reference evidence="6 7" key="2">
    <citation type="submission" date="2024-10" db="EMBL/GenBank/DDBJ databases">
        <authorList>
            <person name="Ryan C."/>
        </authorList>
    </citation>
    <scope>NUCLEOTIDE SEQUENCE [LARGE SCALE GENOMIC DNA]</scope>
</reference>
<organism evidence="6 7">
    <name type="scientific">Urochloa decumbens</name>
    <dbReference type="NCBI Taxonomy" id="240449"/>
    <lineage>
        <taxon>Eukaryota</taxon>
        <taxon>Viridiplantae</taxon>
        <taxon>Streptophyta</taxon>
        <taxon>Embryophyta</taxon>
        <taxon>Tracheophyta</taxon>
        <taxon>Spermatophyta</taxon>
        <taxon>Magnoliopsida</taxon>
        <taxon>Liliopsida</taxon>
        <taxon>Poales</taxon>
        <taxon>Poaceae</taxon>
        <taxon>PACMAD clade</taxon>
        <taxon>Panicoideae</taxon>
        <taxon>Panicodae</taxon>
        <taxon>Paniceae</taxon>
        <taxon>Melinidinae</taxon>
        <taxon>Urochloa</taxon>
    </lineage>
</organism>
<keyword evidence="4" id="KW-0804">Transcription</keyword>
<evidence type="ECO:0000313" key="6">
    <source>
        <dbReference type="EMBL" id="CAL4956286.1"/>
    </source>
</evidence>
<dbReference type="GO" id="GO:0003677">
    <property type="term" value="F:DNA binding"/>
    <property type="evidence" value="ECO:0007669"/>
    <property type="project" value="UniProtKB-KW"/>
</dbReference>
<dbReference type="Proteomes" id="UP001497457">
    <property type="component" value="Chromosome 18b"/>
</dbReference>
<proteinExistence type="predicted"/>
<accession>A0ABC8Z9D9</accession>
<protein>
    <submittedName>
        <fullName evidence="6">Uncharacterized protein</fullName>
    </submittedName>
</protein>
<reference evidence="7" key="1">
    <citation type="submission" date="2024-06" db="EMBL/GenBank/DDBJ databases">
        <authorList>
            <person name="Ryan C."/>
        </authorList>
    </citation>
    <scope>NUCLEOTIDE SEQUENCE [LARGE SCALE GENOMIC DNA]</scope>
</reference>
<evidence type="ECO:0000256" key="1">
    <source>
        <dbReference type="ARBA" id="ARBA00004123"/>
    </source>
</evidence>
<dbReference type="GO" id="GO:0005634">
    <property type="term" value="C:nucleus"/>
    <property type="evidence" value="ECO:0007669"/>
    <property type="project" value="UniProtKB-SubCell"/>
</dbReference>
<dbReference type="SUPFAM" id="SSF101936">
    <property type="entry name" value="DNA-binding pseudobarrel domain"/>
    <property type="match status" value="1"/>
</dbReference>
<comment type="subcellular location">
    <subcellularLocation>
        <location evidence="1">Nucleus</location>
    </subcellularLocation>
</comment>
<evidence type="ECO:0000256" key="4">
    <source>
        <dbReference type="ARBA" id="ARBA00023163"/>
    </source>
</evidence>
<dbReference type="AlphaFoldDB" id="A0ABC8Z9D9"/>
<keyword evidence="3" id="KW-0238">DNA-binding</keyword>
<evidence type="ECO:0000313" key="7">
    <source>
        <dbReference type="Proteomes" id="UP001497457"/>
    </source>
</evidence>
<evidence type="ECO:0000256" key="2">
    <source>
        <dbReference type="ARBA" id="ARBA00023015"/>
    </source>
</evidence>
<gene>
    <name evidence="6" type="ORF">URODEC1_LOCUS41948</name>
</gene>